<protein>
    <submittedName>
        <fullName evidence="2">Uncharacterized protein</fullName>
    </submittedName>
</protein>
<dbReference type="EMBL" id="VSWD01000012">
    <property type="protein sequence ID" value="KAK3085942.1"/>
    <property type="molecule type" value="Genomic_DNA"/>
</dbReference>
<sequence length="657" mass="73123">MFQSSSHSSSLSTDSDEGYGVNEEPRLPGDLDVEGASYLPSCVSNPNNPSCLHNVLSCDTHPRNLSGSESYNLHVSTSANNSPALSPSSTLGAKTNKENGCRQSHTNRLNSITGRSEEGSDVGGVVGSDSSLIYSPDNDFVEFTDSDVPVSASSATRFFPFSQETEDDVIAPVNYDHVKYGRSPTDYSELSLLNSIQGAEGGATNDLNMYEFDDVENNMELFDPHLLRKVILLNQDQSDNEENLAYCLPREQLLNVGEEVERPPQNCESSDCMVLEDLENLTHALQNAVIMQLPSKLEESSGDSSDASEDPIYEDIDFIESLQVKGDNLHVVDEENSIESTAKKVIPKYCRRGQRSIVDVEKVMIWNEYEAYVLQVKQIGTSACGPTAVLNVMKAFDCQVDKEELGKKIITNTRMETAPIPYYLFSRSSAGTTADSLIEGIYKLTRGAIRGRFFHFFPARKVELLKWLGSWIKKGAVPIATLNLQKGVKPGWTIPDAWHHQMVYGVSSKGVYLTNPLEIVSEETIMEQLTSDSVLLVRRQDVVNRFRDWAPLNDLLHQRDPRWLTLNVLGKIDTLDPRWLRLNVLGQVVNVLREACTALYQQVPRYRAQMTSHITIPAAYKAGITLFVRQNTEVAHQLFSAPELEIKDIPEAISGQE</sequence>
<evidence type="ECO:0000256" key="1">
    <source>
        <dbReference type="SAM" id="MobiDB-lite"/>
    </source>
</evidence>
<reference evidence="2" key="1">
    <citation type="submission" date="2019-08" db="EMBL/GenBank/DDBJ databases">
        <title>The improved chromosome-level genome for the pearl oyster Pinctada fucata martensii using PacBio sequencing and Hi-C.</title>
        <authorList>
            <person name="Zheng Z."/>
        </authorList>
    </citation>
    <scope>NUCLEOTIDE SEQUENCE</scope>
    <source>
        <strain evidence="2">ZZ-2019</strain>
        <tissue evidence="2">Adductor muscle</tissue>
    </source>
</reference>
<evidence type="ECO:0000313" key="2">
    <source>
        <dbReference type="EMBL" id="KAK3085942.1"/>
    </source>
</evidence>
<comment type="caution">
    <text evidence="2">The sequence shown here is derived from an EMBL/GenBank/DDBJ whole genome shotgun (WGS) entry which is preliminary data.</text>
</comment>
<feature type="region of interest" description="Disordered" evidence="1">
    <location>
        <begin position="76"/>
        <end position="123"/>
    </location>
</feature>
<feature type="compositionally biased region" description="Polar residues" evidence="1">
    <location>
        <begin position="101"/>
        <end position="114"/>
    </location>
</feature>
<accession>A0AA88XR43</accession>
<proteinExistence type="predicted"/>
<feature type="region of interest" description="Disordered" evidence="1">
    <location>
        <begin position="1"/>
        <end position="33"/>
    </location>
</feature>
<feature type="compositionally biased region" description="Low complexity" evidence="1">
    <location>
        <begin position="1"/>
        <end position="13"/>
    </location>
</feature>
<dbReference type="AlphaFoldDB" id="A0AA88XR43"/>
<name>A0AA88XR43_PINIB</name>
<evidence type="ECO:0000313" key="3">
    <source>
        <dbReference type="Proteomes" id="UP001186944"/>
    </source>
</evidence>
<keyword evidence="3" id="KW-1185">Reference proteome</keyword>
<dbReference type="Proteomes" id="UP001186944">
    <property type="component" value="Unassembled WGS sequence"/>
</dbReference>
<feature type="compositionally biased region" description="Low complexity" evidence="1">
    <location>
        <begin position="76"/>
        <end position="91"/>
    </location>
</feature>
<organism evidence="2 3">
    <name type="scientific">Pinctada imbricata</name>
    <name type="common">Atlantic pearl-oyster</name>
    <name type="synonym">Pinctada martensii</name>
    <dbReference type="NCBI Taxonomy" id="66713"/>
    <lineage>
        <taxon>Eukaryota</taxon>
        <taxon>Metazoa</taxon>
        <taxon>Spiralia</taxon>
        <taxon>Lophotrochozoa</taxon>
        <taxon>Mollusca</taxon>
        <taxon>Bivalvia</taxon>
        <taxon>Autobranchia</taxon>
        <taxon>Pteriomorphia</taxon>
        <taxon>Pterioida</taxon>
        <taxon>Pterioidea</taxon>
        <taxon>Pteriidae</taxon>
        <taxon>Pinctada</taxon>
    </lineage>
</organism>
<gene>
    <name evidence="2" type="ORF">FSP39_011073</name>
</gene>